<dbReference type="AlphaFoldDB" id="A0A1G6RVV8"/>
<organism evidence="1 2">
    <name type="scientific">Actinokineospora iranica</name>
    <dbReference type="NCBI Taxonomy" id="1271860"/>
    <lineage>
        <taxon>Bacteria</taxon>
        <taxon>Bacillati</taxon>
        <taxon>Actinomycetota</taxon>
        <taxon>Actinomycetes</taxon>
        <taxon>Pseudonocardiales</taxon>
        <taxon>Pseudonocardiaceae</taxon>
        <taxon>Actinokineospora</taxon>
    </lineage>
</organism>
<dbReference type="InterPro" id="IPR019587">
    <property type="entry name" value="Polyketide_cyclase/dehydratase"/>
</dbReference>
<dbReference type="Proteomes" id="UP000199501">
    <property type="component" value="Unassembled WGS sequence"/>
</dbReference>
<reference evidence="2" key="1">
    <citation type="submission" date="2016-10" db="EMBL/GenBank/DDBJ databases">
        <authorList>
            <person name="Varghese N."/>
            <person name="Submissions S."/>
        </authorList>
    </citation>
    <scope>NUCLEOTIDE SEQUENCE [LARGE SCALE GENOMIC DNA]</scope>
    <source>
        <strain evidence="2">IBRC-M 10403</strain>
    </source>
</reference>
<keyword evidence="2" id="KW-1185">Reference proteome</keyword>
<dbReference type="CDD" id="cd07812">
    <property type="entry name" value="SRPBCC"/>
    <property type="match status" value="1"/>
</dbReference>
<dbReference type="RefSeq" id="WP_091450977.1">
    <property type="nucleotide sequence ID" value="NZ_FMZZ01000007.1"/>
</dbReference>
<dbReference type="STRING" id="1271860.SAMN05216174_10726"/>
<protein>
    <submittedName>
        <fullName evidence="1">Polyketide cyclase / dehydrase and lipid transport</fullName>
    </submittedName>
</protein>
<dbReference type="Gene3D" id="3.30.530.20">
    <property type="match status" value="1"/>
</dbReference>
<accession>A0A1G6RVV8</accession>
<evidence type="ECO:0000313" key="2">
    <source>
        <dbReference type="Proteomes" id="UP000199501"/>
    </source>
</evidence>
<dbReference type="SUPFAM" id="SSF55961">
    <property type="entry name" value="Bet v1-like"/>
    <property type="match status" value="1"/>
</dbReference>
<proteinExistence type="predicted"/>
<evidence type="ECO:0000313" key="1">
    <source>
        <dbReference type="EMBL" id="SDD08076.1"/>
    </source>
</evidence>
<name>A0A1G6RVV8_9PSEU</name>
<dbReference type="Pfam" id="PF10604">
    <property type="entry name" value="Polyketide_cyc2"/>
    <property type="match status" value="1"/>
</dbReference>
<dbReference type="OrthoDB" id="3681637at2"/>
<dbReference type="InterPro" id="IPR023393">
    <property type="entry name" value="START-like_dom_sf"/>
</dbReference>
<dbReference type="EMBL" id="FMZZ01000007">
    <property type="protein sequence ID" value="SDD08076.1"/>
    <property type="molecule type" value="Genomic_DNA"/>
</dbReference>
<sequence length="143" mass="15175">MTKISVSATLPADPEKTWATLADPARFEEWLTLHQGWRGPIPAEITVGTTMTEVVAVMGMANKIEWTVEEYAPPKSLRISGTGMAGVKVSFTLSVTPQGTGSVAEIDAEFTGQMIVGPIGAAIGKNTRGELEKSLARFAELVA</sequence>
<gene>
    <name evidence="1" type="ORF">SAMN05216174_10726</name>
</gene>